<comment type="caution">
    <text evidence="1">The sequence shown here is derived from an EMBL/GenBank/DDBJ whole genome shotgun (WGS) entry which is preliminary data.</text>
</comment>
<dbReference type="EMBL" id="WLYK01000001">
    <property type="protein sequence ID" value="MTD12387.1"/>
    <property type="molecule type" value="Genomic_DNA"/>
</dbReference>
<dbReference type="Pfam" id="PF06500">
    <property type="entry name" value="FrsA-like"/>
    <property type="match status" value="1"/>
</dbReference>
<protein>
    <submittedName>
        <fullName evidence="1">Alpha/beta fold hydrolase</fullName>
    </submittedName>
</protein>
<dbReference type="SUPFAM" id="SSF53474">
    <property type="entry name" value="alpha/beta-Hydrolases"/>
    <property type="match status" value="1"/>
</dbReference>
<gene>
    <name evidence="1" type="ORF">GIS00_00325</name>
</gene>
<dbReference type="Proteomes" id="UP000460221">
    <property type="component" value="Unassembled WGS sequence"/>
</dbReference>
<dbReference type="Gene3D" id="3.40.50.1820">
    <property type="entry name" value="alpha/beta hydrolase"/>
    <property type="match status" value="1"/>
</dbReference>
<dbReference type="InterPro" id="IPR010520">
    <property type="entry name" value="FrsA-like"/>
</dbReference>
<sequence>MFAERAPQFVGLGVPRTDLEFLMATITDMWADGPGGWCFEWSRIADRYAESGQPWLASLAYGGARYPCLADRPKAIAMQHQIEQYVRASEEFPVTFERRTVTTVVSGEVVEVPVHLLAGRDATAATPVLLVSGGVDTWKMDLHQMWIAYVLGAGVRVLAFDHPGTGELTHVPLTRDSAAVVDGFVAYARTLTTGKVGHLGFSFGGWFAAHSSLTEAVDAAVVIGGPVTTASFGPGHFHELAQSMGGIVGNAFGFAGPPTDAQFLSHAGTLALDDLVAAGRACRTLVINGDDDPHVPSADLDLWRGFAQADVRVIPGGTHCAMNKLDELLPTVISWLRSALH</sequence>
<proteinExistence type="predicted"/>
<dbReference type="InterPro" id="IPR029058">
    <property type="entry name" value="AB_hydrolase_fold"/>
</dbReference>
<keyword evidence="2" id="KW-1185">Reference proteome</keyword>
<evidence type="ECO:0000313" key="2">
    <source>
        <dbReference type="Proteomes" id="UP000460221"/>
    </source>
</evidence>
<reference evidence="1 2" key="1">
    <citation type="submission" date="2019-11" db="EMBL/GenBank/DDBJ databases">
        <authorList>
            <person name="Jiang L.-Q."/>
        </authorList>
    </citation>
    <scope>NUCLEOTIDE SEQUENCE [LARGE SCALE GENOMIC DNA]</scope>
    <source>
        <strain evidence="1 2">YIM 132087</strain>
    </source>
</reference>
<keyword evidence="1" id="KW-0378">Hydrolase</keyword>
<organism evidence="1 2">
    <name type="scientific">Nakamurella alba</name>
    <dbReference type="NCBI Taxonomy" id="2665158"/>
    <lineage>
        <taxon>Bacteria</taxon>
        <taxon>Bacillati</taxon>
        <taxon>Actinomycetota</taxon>
        <taxon>Actinomycetes</taxon>
        <taxon>Nakamurellales</taxon>
        <taxon>Nakamurellaceae</taxon>
        <taxon>Nakamurella</taxon>
    </lineage>
</organism>
<evidence type="ECO:0000313" key="1">
    <source>
        <dbReference type="EMBL" id="MTD12387.1"/>
    </source>
</evidence>
<accession>A0A7K1FE52</accession>
<name>A0A7K1FE52_9ACTN</name>
<dbReference type="AlphaFoldDB" id="A0A7K1FE52"/>
<dbReference type="GO" id="GO:0016787">
    <property type="term" value="F:hydrolase activity"/>
    <property type="evidence" value="ECO:0007669"/>
    <property type="project" value="UniProtKB-KW"/>
</dbReference>